<name>A0ABN9Q2M0_9DINO</name>
<keyword evidence="8" id="KW-0472">Membrane</keyword>
<comment type="similarity">
    <text evidence="2">Belongs to the UQCRH/QCR6 family.</text>
</comment>
<keyword evidence="3" id="KW-0813">Transport</keyword>
<organism evidence="11 12">
    <name type="scientific">Prorocentrum cordatum</name>
    <dbReference type="NCBI Taxonomy" id="2364126"/>
    <lineage>
        <taxon>Eukaryota</taxon>
        <taxon>Sar</taxon>
        <taxon>Alveolata</taxon>
        <taxon>Dinophyceae</taxon>
        <taxon>Prorocentrales</taxon>
        <taxon>Prorocentraceae</taxon>
        <taxon>Prorocentrum</taxon>
    </lineage>
</organism>
<evidence type="ECO:0000256" key="9">
    <source>
        <dbReference type="SAM" id="MobiDB-lite"/>
    </source>
</evidence>
<dbReference type="PANTHER" id="PTHR15336">
    <property type="entry name" value="UBIQUINOL-CYTOCHROME C REDUCTASE COMPLEX 7.8 KDA PROTEIN"/>
    <property type="match status" value="1"/>
</dbReference>
<evidence type="ECO:0000313" key="12">
    <source>
        <dbReference type="Proteomes" id="UP001189429"/>
    </source>
</evidence>
<keyword evidence="6" id="KW-0249">Electron transport</keyword>
<comment type="caution">
    <text evidence="11">The sequence shown here is derived from an EMBL/GenBank/DDBJ whole genome shotgun (WGS) entry which is preliminary data.</text>
</comment>
<evidence type="ECO:0000256" key="6">
    <source>
        <dbReference type="ARBA" id="ARBA00022982"/>
    </source>
</evidence>
<feature type="domain" description="Ubiquinol-cytochrome C reductase hinge" evidence="10">
    <location>
        <begin position="58"/>
        <end position="119"/>
    </location>
</feature>
<comment type="subcellular location">
    <subcellularLocation>
        <location evidence="1">Mitochondrion inner membrane</location>
        <topology evidence="1">Peripheral membrane protein</topology>
        <orientation evidence="1">Intermembrane side</orientation>
    </subcellularLocation>
</comment>
<accession>A0ABN9Q2M0</accession>
<dbReference type="PANTHER" id="PTHR15336:SF0">
    <property type="entry name" value="CYTOCHROME B-C1 COMPLEX SUBUNIT 6, MITOCHONDRIAL"/>
    <property type="match status" value="1"/>
</dbReference>
<evidence type="ECO:0000259" key="10">
    <source>
        <dbReference type="Pfam" id="PF02320"/>
    </source>
</evidence>
<dbReference type="InterPro" id="IPR003422">
    <property type="entry name" value="Cyt_b-c1_6"/>
</dbReference>
<dbReference type="SUPFAM" id="SSF81531">
    <property type="entry name" value="Non-heme 11 kDa protein of cytochrome bc1 complex (Ubiquinol-cytochrome c reductase)"/>
    <property type="match status" value="1"/>
</dbReference>
<keyword evidence="7" id="KW-0496">Mitochondrion</keyword>
<reference evidence="11" key="1">
    <citation type="submission" date="2023-10" db="EMBL/GenBank/DDBJ databases">
        <authorList>
            <person name="Chen Y."/>
            <person name="Shah S."/>
            <person name="Dougan E. K."/>
            <person name="Thang M."/>
            <person name="Chan C."/>
        </authorList>
    </citation>
    <scope>NUCLEOTIDE SEQUENCE [LARGE SCALE GENOMIC DNA]</scope>
</reference>
<evidence type="ECO:0000313" key="11">
    <source>
        <dbReference type="EMBL" id="CAK0799924.1"/>
    </source>
</evidence>
<dbReference type="InterPro" id="IPR023184">
    <property type="entry name" value="Ubol_cytC_Rdtase_hinge_dom"/>
</dbReference>
<feature type="region of interest" description="Disordered" evidence="9">
    <location>
        <begin position="1"/>
        <end position="27"/>
    </location>
</feature>
<gene>
    <name evidence="11" type="ORF">PCOR1329_LOCUS8234</name>
</gene>
<dbReference type="Proteomes" id="UP001189429">
    <property type="component" value="Unassembled WGS sequence"/>
</dbReference>
<dbReference type="EMBL" id="CAUYUJ010002246">
    <property type="protein sequence ID" value="CAK0799924.1"/>
    <property type="molecule type" value="Genomic_DNA"/>
</dbReference>
<evidence type="ECO:0000256" key="1">
    <source>
        <dbReference type="ARBA" id="ARBA00004137"/>
    </source>
</evidence>
<evidence type="ECO:0000256" key="8">
    <source>
        <dbReference type="ARBA" id="ARBA00023136"/>
    </source>
</evidence>
<feature type="compositionally biased region" description="Polar residues" evidence="9">
    <location>
        <begin position="1"/>
        <end position="10"/>
    </location>
</feature>
<protein>
    <recommendedName>
        <fullName evidence="10">Ubiquinol-cytochrome C reductase hinge domain-containing protein</fullName>
    </recommendedName>
</protein>
<dbReference type="Pfam" id="PF02320">
    <property type="entry name" value="UCR_hinge"/>
    <property type="match status" value="1"/>
</dbReference>
<dbReference type="Gene3D" id="1.10.287.20">
    <property type="entry name" value="Ubiquinol-cytochrome C reductase hinge domain"/>
    <property type="match status" value="1"/>
</dbReference>
<evidence type="ECO:0000256" key="7">
    <source>
        <dbReference type="ARBA" id="ARBA00023128"/>
    </source>
</evidence>
<keyword evidence="5" id="KW-0999">Mitochondrion inner membrane</keyword>
<evidence type="ECO:0000256" key="4">
    <source>
        <dbReference type="ARBA" id="ARBA00022660"/>
    </source>
</evidence>
<proteinExistence type="inferred from homology"/>
<dbReference type="InterPro" id="IPR036811">
    <property type="entry name" value="Ubol_cytC_Rdtase_hinge_dom_sf"/>
</dbReference>
<feature type="non-terminal residue" evidence="11">
    <location>
        <position position="1"/>
    </location>
</feature>
<sequence length="119" mass="13311">PFRFKTQTVARGSRKFSGTRLPPSSLPAAMSGSYSPTFFMHFPKYHAPHLKPGEEAKDPGDEMKPKCLAACSSWLTEYNSCVQRISMRTDGKGDCKGQFEELSQCQDHCVAHELFGHLK</sequence>
<keyword evidence="12" id="KW-1185">Reference proteome</keyword>
<evidence type="ECO:0000256" key="3">
    <source>
        <dbReference type="ARBA" id="ARBA00022448"/>
    </source>
</evidence>
<evidence type="ECO:0000256" key="5">
    <source>
        <dbReference type="ARBA" id="ARBA00022792"/>
    </source>
</evidence>
<keyword evidence="4" id="KW-0679">Respiratory chain</keyword>
<evidence type="ECO:0000256" key="2">
    <source>
        <dbReference type="ARBA" id="ARBA00006498"/>
    </source>
</evidence>